<gene>
    <name evidence="2" type="primary">106071567</name>
</gene>
<dbReference type="EnsemblMetazoa" id="BGLB021607-RA">
    <property type="protein sequence ID" value="BGLB021607-PA"/>
    <property type="gene ID" value="BGLB021607"/>
</dbReference>
<sequence length="259" mass="28564">MSLLRKVSLNFEIIASYDPFDPINTTTNFPSGRQWKVYYTGGQGFSNRITMKIVVTVVNYQCTDAGLYKCQVLSSQATTHDTYPVNLTAKSQINHTNIIMSPHKGNDPYSSTNVYGENITLTCRASGPSSLQILWNYTVVNRTGENIQASNVIPARDADASSSTCSTISFTSALVVQLQEPGNSITYYCIVSDNGVEQSRRNVTIHIVLSSTTTNISTTTLSTNNNAGTCNTMRPMKMICFLTCVSAVMRFSILSFNYW</sequence>
<evidence type="ECO:0000313" key="3">
    <source>
        <dbReference type="Proteomes" id="UP000076420"/>
    </source>
</evidence>
<evidence type="ECO:0000313" key="2">
    <source>
        <dbReference type="EnsemblMetazoa" id="BGLB021607-PA"/>
    </source>
</evidence>
<evidence type="ECO:0000259" key="1">
    <source>
        <dbReference type="PROSITE" id="PS50835"/>
    </source>
</evidence>
<name>A0A2C9KN94_BIOGL</name>
<organism evidence="2 3">
    <name type="scientific">Biomphalaria glabrata</name>
    <name type="common">Bloodfluke planorb</name>
    <name type="synonym">Freshwater snail</name>
    <dbReference type="NCBI Taxonomy" id="6526"/>
    <lineage>
        <taxon>Eukaryota</taxon>
        <taxon>Metazoa</taxon>
        <taxon>Spiralia</taxon>
        <taxon>Lophotrochozoa</taxon>
        <taxon>Mollusca</taxon>
        <taxon>Gastropoda</taxon>
        <taxon>Heterobranchia</taxon>
        <taxon>Euthyneura</taxon>
        <taxon>Panpulmonata</taxon>
        <taxon>Hygrophila</taxon>
        <taxon>Lymnaeoidea</taxon>
        <taxon>Planorbidae</taxon>
        <taxon>Biomphalaria</taxon>
    </lineage>
</organism>
<reference evidence="2" key="1">
    <citation type="submission" date="2020-05" db="UniProtKB">
        <authorList>
            <consortium name="EnsemblMetazoa"/>
        </authorList>
    </citation>
    <scope>IDENTIFICATION</scope>
    <source>
        <strain evidence="2">BB02</strain>
    </source>
</reference>
<feature type="domain" description="Ig-like" evidence="1">
    <location>
        <begin position="102"/>
        <end position="204"/>
    </location>
</feature>
<dbReference type="VEuPathDB" id="VectorBase:BGLAX_031173"/>
<dbReference type="PROSITE" id="PS50835">
    <property type="entry name" value="IG_LIKE"/>
    <property type="match status" value="1"/>
</dbReference>
<dbReference type="VEuPathDB" id="VectorBase:BGLB021607"/>
<dbReference type="InterPro" id="IPR036179">
    <property type="entry name" value="Ig-like_dom_sf"/>
</dbReference>
<dbReference type="InterPro" id="IPR013783">
    <property type="entry name" value="Ig-like_fold"/>
</dbReference>
<dbReference type="SUPFAM" id="SSF48726">
    <property type="entry name" value="Immunoglobulin"/>
    <property type="match status" value="1"/>
</dbReference>
<dbReference type="AlphaFoldDB" id="A0A2C9KN94"/>
<accession>A0A2C9KN94</accession>
<dbReference type="InterPro" id="IPR007110">
    <property type="entry name" value="Ig-like_dom"/>
</dbReference>
<dbReference type="KEGG" id="bgt:106071567"/>
<proteinExistence type="predicted"/>
<protein>
    <recommendedName>
        <fullName evidence="1">Ig-like domain-containing protein</fullName>
    </recommendedName>
</protein>
<dbReference type="Gene3D" id="2.60.40.10">
    <property type="entry name" value="Immunoglobulins"/>
    <property type="match status" value="1"/>
</dbReference>
<dbReference type="Proteomes" id="UP000076420">
    <property type="component" value="Unassembled WGS sequence"/>
</dbReference>